<comment type="caution">
    <text evidence="8">The sequence shown here is derived from an EMBL/GenBank/DDBJ whole genome shotgun (WGS) entry which is preliminary data.</text>
</comment>
<dbReference type="PANTHER" id="PTHR10994:SF154">
    <property type="entry name" value="RETICULON-LIKE PROTEIN B11"/>
    <property type="match status" value="1"/>
</dbReference>
<feature type="transmembrane region" description="Helical" evidence="6">
    <location>
        <begin position="34"/>
        <end position="51"/>
    </location>
</feature>
<accession>A0AAV0MIW5</accession>
<dbReference type="PROSITE" id="PS50845">
    <property type="entry name" value="RETICULON"/>
    <property type="match status" value="1"/>
</dbReference>
<keyword evidence="9" id="KW-1185">Reference proteome</keyword>
<evidence type="ECO:0000256" key="5">
    <source>
        <dbReference type="ARBA" id="ARBA00023136"/>
    </source>
</evidence>
<keyword evidence="4 6" id="KW-1133">Transmembrane helix</keyword>
<keyword evidence="2 6" id="KW-0812">Transmembrane</keyword>
<keyword evidence="5 6" id="KW-0472">Membrane</keyword>
<evidence type="ECO:0000256" key="6">
    <source>
        <dbReference type="RuleBase" id="RU363132"/>
    </source>
</evidence>
<evidence type="ECO:0000256" key="1">
    <source>
        <dbReference type="ARBA" id="ARBA00004477"/>
    </source>
</evidence>
<evidence type="ECO:0000256" key="2">
    <source>
        <dbReference type="ARBA" id="ARBA00022692"/>
    </source>
</evidence>
<dbReference type="PANTHER" id="PTHR10994">
    <property type="entry name" value="RETICULON"/>
    <property type="match status" value="1"/>
</dbReference>
<organism evidence="8 9">
    <name type="scientific">Linum tenue</name>
    <dbReference type="NCBI Taxonomy" id="586396"/>
    <lineage>
        <taxon>Eukaryota</taxon>
        <taxon>Viridiplantae</taxon>
        <taxon>Streptophyta</taxon>
        <taxon>Embryophyta</taxon>
        <taxon>Tracheophyta</taxon>
        <taxon>Spermatophyta</taxon>
        <taxon>Magnoliopsida</taxon>
        <taxon>eudicotyledons</taxon>
        <taxon>Gunneridae</taxon>
        <taxon>Pentapetalae</taxon>
        <taxon>rosids</taxon>
        <taxon>fabids</taxon>
        <taxon>Malpighiales</taxon>
        <taxon>Linaceae</taxon>
        <taxon>Linum</taxon>
    </lineage>
</organism>
<dbReference type="GO" id="GO:0009617">
    <property type="term" value="P:response to bacterium"/>
    <property type="evidence" value="ECO:0007669"/>
    <property type="project" value="InterPro"/>
</dbReference>
<dbReference type="InterPro" id="IPR003388">
    <property type="entry name" value="Reticulon"/>
</dbReference>
<reference evidence="8" key="1">
    <citation type="submission" date="2022-08" db="EMBL/GenBank/DDBJ databases">
        <authorList>
            <person name="Gutierrez-Valencia J."/>
        </authorList>
    </citation>
    <scope>NUCLEOTIDE SEQUENCE</scope>
</reference>
<dbReference type="EMBL" id="CAMGYJ010000007">
    <property type="protein sequence ID" value="CAI0445710.1"/>
    <property type="molecule type" value="Genomic_DNA"/>
</dbReference>
<name>A0AAV0MIW5_9ROSI</name>
<dbReference type="Proteomes" id="UP001154282">
    <property type="component" value="Unassembled WGS sequence"/>
</dbReference>
<evidence type="ECO:0000313" key="9">
    <source>
        <dbReference type="Proteomes" id="UP001154282"/>
    </source>
</evidence>
<feature type="domain" description="Reticulon" evidence="7">
    <location>
        <begin position="25"/>
        <end position="211"/>
    </location>
</feature>
<evidence type="ECO:0000256" key="4">
    <source>
        <dbReference type="ARBA" id="ARBA00022989"/>
    </source>
</evidence>
<comment type="subcellular location">
    <subcellularLocation>
        <location evidence="1 6">Endoplasmic reticulum membrane</location>
        <topology evidence="1 6">Multi-pass membrane protein</topology>
    </subcellularLocation>
</comment>
<protein>
    <recommendedName>
        <fullName evidence="6">Reticulon-like protein</fullName>
    </recommendedName>
</protein>
<dbReference type="AlphaFoldDB" id="A0AAV0MIW5"/>
<dbReference type="GO" id="GO:0005789">
    <property type="term" value="C:endoplasmic reticulum membrane"/>
    <property type="evidence" value="ECO:0007669"/>
    <property type="project" value="UniProtKB-SubCell"/>
</dbReference>
<dbReference type="InterPro" id="IPR045064">
    <property type="entry name" value="Reticulon-like"/>
</dbReference>
<feature type="transmembrane region" description="Helical" evidence="6">
    <location>
        <begin position="58"/>
        <end position="77"/>
    </location>
</feature>
<dbReference type="Pfam" id="PF02453">
    <property type="entry name" value="Reticulon"/>
    <property type="match status" value="1"/>
</dbReference>
<proteinExistence type="predicted"/>
<gene>
    <name evidence="8" type="ORF">LITE_LOCUS28689</name>
</gene>
<evidence type="ECO:0000256" key="3">
    <source>
        <dbReference type="ARBA" id="ARBA00022824"/>
    </source>
</evidence>
<feature type="transmembrane region" description="Helical" evidence="6">
    <location>
        <begin position="135"/>
        <end position="167"/>
    </location>
</feature>
<sequence length="211" mass="23718">MGETAPTPPPPRRISVHQLLGGGSVADVLLWRRWGASLTLLVVSSTSWYLFERAGYNLLTFVANVLFLLVLILFLWAKSASLLNRPLPPIPDLEITEETVDKVSRVVQVYVNHILAVGCEIAIGRNLKVFLQVAFVSWIVSYVGSLCSFLTFAYVGILLCLSIPVLYDKYQHQIDEKLVVPQRILEAQLRKIDDTLLKKLPLPSHKEKKVQ</sequence>
<evidence type="ECO:0000259" key="7">
    <source>
        <dbReference type="PROSITE" id="PS50845"/>
    </source>
</evidence>
<keyword evidence="3 6" id="KW-0256">Endoplasmic reticulum</keyword>
<evidence type="ECO:0000313" key="8">
    <source>
        <dbReference type="EMBL" id="CAI0445710.1"/>
    </source>
</evidence>